<evidence type="ECO:0000256" key="1">
    <source>
        <dbReference type="SAM" id="MobiDB-lite"/>
    </source>
</evidence>
<reference evidence="3" key="1">
    <citation type="submission" date="2022-11" db="UniProtKB">
        <authorList>
            <consortium name="WormBaseParasite"/>
        </authorList>
    </citation>
    <scope>IDENTIFICATION</scope>
</reference>
<evidence type="ECO:0000313" key="3">
    <source>
        <dbReference type="WBParaSite" id="PSU_v2.g13623.t1"/>
    </source>
</evidence>
<sequence>MSEWFDFEGDLLKEGDTTDVKRPSSQMSGGGKVGDDGSTNDSEDSERVPSPFPAGSNDNASDAWNSDDDSEASATNRDNSFNMFDSPSPARTEDREEGELPPSEDEEDDIPFEYDNDDPPRTATKEGFFAFNCLKRLDDHQYLNIISN</sequence>
<feature type="compositionally biased region" description="Polar residues" evidence="1">
    <location>
        <begin position="75"/>
        <end position="85"/>
    </location>
</feature>
<feature type="region of interest" description="Disordered" evidence="1">
    <location>
        <begin position="1"/>
        <end position="124"/>
    </location>
</feature>
<organism evidence="2 3">
    <name type="scientific">Panagrolaimus superbus</name>
    <dbReference type="NCBI Taxonomy" id="310955"/>
    <lineage>
        <taxon>Eukaryota</taxon>
        <taxon>Metazoa</taxon>
        <taxon>Ecdysozoa</taxon>
        <taxon>Nematoda</taxon>
        <taxon>Chromadorea</taxon>
        <taxon>Rhabditida</taxon>
        <taxon>Tylenchina</taxon>
        <taxon>Panagrolaimomorpha</taxon>
        <taxon>Panagrolaimoidea</taxon>
        <taxon>Panagrolaimidae</taxon>
        <taxon>Panagrolaimus</taxon>
    </lineage>
</organism>
<keyword evidence="2" id="KW-1185">Reference proteome</keyword>
<proteinExistence type="predicted"/>
<feature type="compositionally biased region" description="Low complexity" evidence="1">
    <location>
        <begin position="54"/>
        <end position="64"/>
    </location>
</feature>
<dbReference type="WBParaSite" id="PSU_v2.g13623.t1">
    <property type="protein sequence ID" value="PSU_v2.g13623.t1"/>
    <property type="gene ID" value="PSU_v2.g13623"/>
</dbReference>
<evidence type="ECO:0000313" key="2">
    <source>
        <dbReference type="Proteomes" id="UP000887577"/>
    </source>
</evidence>
<dbReference type="Proteomes" id="UP000887577">
    <property type="component" value="Unplaced"/>
</dbReference>
<protein>
    <submittedName>
        <fullName evidence="3">Uncharacterized protein</fullName>
    </submittedName>
</protein>
<feature type="compositionally biased region" description="Basic and acidic residues" evidence="1">
    <location>
        <begin position="10"/>
        <end position="22"/>
    </location>
</feature>
<feature type="compositionally biased region" description="Acidic residues" evidence="1">
    <location>
        <begin position="95"/>
        <end position="117"/>
    </location>
</feature>
<dbReference type="AlphaFoldDB" id="A0A914Y307"/>
<name>A0A914Y307_9BILA</name>
<accession>A0A914Y307</accession>